<reference evidence="3" key="1">
    <citation type="journal article" date="2008" name="Nature">
        <title>The amphioxus genome and the evolution of the chordate karyotype.</title>
        <authorList>
            <consortium name="US DOE Joint Genome Institute (JGI-PGF)"/>
            <person name="Putnam N.H."/>
            <person name="Butts T."/>
            <person name="Ferrier D.E.K."/>
            <person name="Furlong R.F."/>
            <person name="Hellsten U."/>
            <person name="Kawashima T."/>
            <person name="Robinson-Rechavi M."/>
            <person name="Shoguchi E."/>
            <person name="Terry A."/>
            <person name="Yu J.-K."/>
            <person name="Benito-Gutierrez E.L."/>
            <person name="Dubchak I."/>
            <person name="Garcia-Fernandez J."/>
            <person name="Gibson-Brown J.J."/>
            <person name="Grigoriev I.V."/>
            <person name="Horton A.C."/>
            <person name="de Jong P.J."/>
            <person name="Jurka J."/>
            <person name="Kapitonov V.V."/>
            <person name="Kohara Y."/>
            <person name="Kuroki Y."/>
            <person name="Lindquist E."/>
            <person name="Lucas S."/>
            <person name="Osoegawa K."/>
            <person name="Pennacchio L.A."/>
            <person name="Salamov A.A."/>
            <person name="Satou Y."/>
            <person name="Sauka-Spengler T."/>
            <person name="Schmutz J."/>
            <person name="Shin-I T."/>
            <person name="Toyoda A."/>
            <person name="Bronner-Fraser M."/>
            <person name="Fujiyama A."/>
            <person name="Holland L.Z."/>
            <person name="Holland P.W.H."/>
            <person name="Satoh N."/>
            <person name="Rokhsar D.S."/>
        </authorList>
    </citation>
    <scope>NUCLEOTIDE SEQUENCE [LARGE SCALE GENOMIC DNA]</scope>
    <source>
        <strain evidence="3">S238N-H82</strain>
        <tissue evidence="3">Testes</tissue>
    </source>
</reference>
<feature type="chain" id="PRO_5002936624" description="JmjC domain-containing protein" evidence="1">
    <location>
        <begin position="20"/>
        <end position="572"/>
    </location>
</feature>
<feature type="signal peptide" evidence="1">
    <location>
        <begin position="1"/>
        <end position="19"/>
    </location>
</feature>
<dbReference type="Gene3D" id="1.10.238.10">
    <property type="entry name" value="EF-hand"/>
    <property type="match status" value="1"/>
</dbReference>
<evidence type="ECO:0000259" key="2">
    <source>
        <dbReference type="PROSITE" id="PS51184"/>
    </source>
</evidence>
<sequence>MDPVWKFVLLLAVCGSVTGDSAIPVGHLQPLGGHRPPDVPIDELHTIPHPREFWDKYVKHEKAVILRGAAKNSPSFTLWTDEYLKDKYGKLEVRLEGKREKHSWLPIGVKGIGRDTIEHFLDTYHDSDAYIVSQLPTDMYHEVLVQPCLTCGSFRNSLVEIDLWMSSNGGSSILHKDAFNAINCLYNGTKHWKMIERKYEPLIHKAWEPSREIGGYSEVNVHQVDLLQHPNMAKVRWSNFTIHAGDCLYLPKSYWHQVESVGDVNLAVALLFARLEEFDDSDCDTQKVEYTPLSDFQGFAALDVNSKGSLDSDDIKALDWDTLGAFILEYENQEPSNTELFEYSYTTAEEIMVWKHDHGTCDLEMGAREQLYEMAEDSEEGLTQDFIFQLLKLEMPEFDDEFLLGKAERGFAALDVNSKGSLDFDDIKALDWDTLGAFIVEFENQEPSNTELFEYSYTTAEEIMDMILKLAKKNGQLTRSDFIHAYMTQLGGTEKFGTEIFDRLVEGQDEDMIKIQDLTVEKLEYALENWLIRIKPEMTPEMDEEYQERMKEFDRKIGVPNVAGDAQKHTEL</sequence>
<name>C3ZDE7_BRAFL</name>
<dbReference type="EMBL" id="GG666612">
    <property type="protein sequence ID" value="EEN49502.1"/>
    <property type="molecule type" value="Genomic_DNA"/>
</dbReference>
<dbReference type="Gene3D" id="2.60.120.650">
    <property type="entry name" value="Cupin"/>
    <property type="match status" value="1"/>
</dbReference>
<proteinExistence type="predicted"/>
<gene>
    <name evidence="3" type="ORF">BRAFLDRAFT_119507</name>
</gene>
<dbReference type="eggNOG" id="ENOG502S0AF">
    <property type="taxonomic scope" value="Eukaryota"/>
</dbReference>
<dbReference type="Pfam" id="PF13621">
    <property type="entry name" value="Cupin_8"/>
    <property type="match status" value="1"/>
</dbReference>
<dbReference type="SUPFAM" id="SSF51197">
    <property type="entry name" value="Clavaminate synthase-like"/>
    <property type="match status" value="1"/>
</dbReference>
<dbReference type="PANTHER" id="PTHR12461">
    <property type="entry name" value="HYPOXIA-INDUCIBLE FACTOR 1 ALPHA INHIBITOR-RELATED"/>
    <property type="match status" value="1"/>
</dbReference>
<dbReference type="SMART" id="SM00558">
    <property type="entry name" value="JmjC"/>
    <property type="match status" value="1"/>
</dbReference>
<dbReference type="InterPro" id="IPR041667">
    <property type="entry name" value="Cupin_8"/>
</dbReference>
<accession>C3ZDE7</accession>
<protein>
    <recommendedName>
        <fullName evidence="2">JmjC domain-containing protein</fullName>
    </recommendedName>
</protein>
<organism>
    <name type="scientific">Branchiostoma floridae</name>
    <name type="common">Florida lancelet</name>
    <name type="synonym">Amphioxus</name>
    <dbReference type="NCBI Taxonomy" id="7739"/>
    <lineage>
        <taxon>Eukaryota</taxon>
        <taxon>Metazoa</taxon>
        <taxon>Chordata</taxon>
        <taxon>Cephalochordata</taxon>
        <taxon>Leptocardii</taxon>
        <taxon>Amphioxiformes</taxon>
        <taxon>Branchiostomatidae</taxon>
        <taxon>Branchiostoma</taxon>
    </lineage>
</organism>
<dbReference type="FunFam" id="2.60.120.650:FF:000025">
    <property type="entry name" value="Lysine-specific demethylase 8"/>
    <property type="match status" value="1"/>
</dbReference>
<dbReference type="InParanoid" id="C3ZDE7"/>
<dbReference type="PANTHER" id="PTHR12461:SF27">
    <property type="entry name" value="JMJC DOMAIN-CONTAINING PROTEIN"/>
    <property type="match status" value="1"/>
</dbReference>
<dbReference type="AlphaFoldDB" id="C3ZDE7"/>
<evidence type="ECO:0000256" key="1">
    <source>
        <dbReference type="SAM" id="SignalP"/>
    </source>
</evidence>
<feature type="domain" description="JmjC" evidence="2">
    <location>
        <begin position="124"/>
        <end position="289"/>
    </location>
</feature>
<dbReference type="InterPro" id="IPR003347">
    <property type="entry name" value="JmjC_dom"/>
</dbReference>
<dbReference type="PROSITE" id="PS51184">
    <property type="entry name" value="JMJC"/>
    <property type="match status" value="1"/>
</dbReference>
<keyword evidence="1" id="KW-0732">Signal</keyword>
<evidence type="ECO:0000313" key="3">
    <source>
        <dbReference type="EMBL" id="EEN49502.1"/>
    </source>
</evidence>